<dbReference type="PANTHER" id="PTHR12834">
    <property type="entry name" value="SIGNAL RECOGNITION PARTICLE 9 KDA PROTEIN"/>
    <property type="match status" value="1"/>
</dbReference>
<evidence type="ECO:0000256" key="2">
    <source>
        <dbReference type="ARBA" id="ARBA00009193"/>
    </source>
</evidence>
<dbReference type="PANTHER" id="PTHR12834:SF12">
    <property type="entry name" value="SIGNAL RECOGNITION PARTICLE 9 KDA PROTEIN"/>
    <property type="match status" value="1"/>
</dbReference>
<organism evidence="11 12">
    <name type="scientific">Hydra vulgaris</name>
    <name type="common">Hydra</name>
    <name type="synonym">Hydra attenuata</name>
    <dbReference type="NCBI Taxonomy" id="6087"/>
    <lineage>
        <taxon>Eukaryota</taxon>
        <taxon>Metazoa</taxon>
        <taxon>Cnidaria</taxon>
        <taxon>Hydrozoa</taxon>
        <taxon>Hydroidolina</taxon>
        <taxon>Anthoathecata</taxon>
        <taxon>Aplanulata</taxon>
        <taxon>Hydridae</taxon>
        <taxon>Hydra</taxon>
    </lineage>
</organism>
<dbReference type="RefSeq" id="XP_047145600.1">
    <property type="nucleotide sequence ID" value="XM_047289644.2"/>
</dbReference>
<name>A0ABM4BTN3_HYDVU</name>
<evidence type="ECO:0000256" key="3">
    <source>
        <dbReference type="ARBA" id="ARBA00020414"/>
    </source>
</evidence>
<evidence type="ECO:0000256" key="9">
    <source>
        <dbReference type="PIRNR" id="PIRNR017029"/>
    </source>
</evidence>
<evidence type="ECO:0000256" key="1">
    <source>
        <dbReference type="ARBA" id="ARBA00004496"/>
    </source>
</evidence>
<keyword evidence="11" id="KW-1185">Reference proteome</keyword>
<evidence type="ECO:0000256" key="5">
    <source>
        <dbReference type="ARBA" id="ARBA00022884"/>
    </source>
</evidence>
<gene>
    <name evidence="12" type="primary">LOC105847304</name>
</gene>
<dbReference type="InterPro" id="IPR039432">
    <property type="entry name" value="SRP9_dom"/>
</dbReference>
<sequence>MVYIETWEEFTKAAEQLYLSNPKKTRFTMKYRNCEGKLVVKMTDDVVVLKYRTEHAQDVKKVEKLNNILMRHMTAK</sequence>
<protein>
    <recommendedName>
        <fullName evidence="3 9">Signal recognition particle 9 kDa protein</fullName>
        <shortName evidence="9">SRP9</shortName>
    </recommendedName>
</protein>
<reference evidence="12" key="1">
    <citation type="submission" date="2025-08" db="UniProtKB">
        <authorList>
            <consortium name="RefSeq"/>
        </authorList>
    </citation>
    <scope>IDENTIFICATION</scope>
</reference>
<comment type="subcellular location">
    <subcellularLocation>
        <location evidence="1 9">Cytoplasm</location>
    </subcellularLocation>
</comment>
<dbReference type="GeneID" id="105847304"/>
<dbReference type="InterPro" id="IPR008832">
    <property type="entry name" value="SRP9"/>
</dbReference>
<dbReference type="InterPro" id="IPR009018">
    <property type="entry name" value="Signal_recog_particle_SRP9/14"/>
</dbReference>
<dbReference type="PIRSF" id="PIRSF017029">
    <property type="entry name" value="Signal_recog_particle_SRP9"/>
    <property type="match status" value="1"/>
</dbReference>
<keyword evidence="5 9" id="KW-0694">RNA-binding</keyword>
<evidence type="ECO:0000256" key="7">
    <source>
        <dbReference type="ARBA" id="ARBA00023274"/>
    </source>
</evidence>
<dbReference type="RefSeq" id="XP_065652514.1">
    <property type="nucleotide sequence ID" value="XM_065796442.1"/>
</dbReference>
<keyword evidence="7 9" id="KW-0687">Ribonucleoprotein</keyword>
<evidence type="ECO:0000313" key="11">
    <source>
        <dbReference type="Proteomes" id="UP001652625"/>
    </source>
</evidence>
<evidence type="ECO:0000259" key="10">
    <source>
        <dbReference type="Pfam" id="PF05486"/>
    </source>
</evidence>
<evidence type="ECO:0000256" key="4">
    <source>
        <dbReference type="ARBA" id="ARBA00022490"/>
    </source>
</evidence>
<keyword evidence="4 9" id="KW-0963">Cytoplasm</keyword>
<comment type="function">
    <text evidence="8 9">Component of the signal recognition particle (SRP) complex, a ribonucleoprotein complex that mediates the cotranslational targeting of secretory and membrane proteins to the endoplasmic reticulum (ER). SRP9 together with SRP14 and the Alu portion of the SRP RNA, constitutes the elongation arrest domain of SRP. The complex of SRP9 and SRP14 is required for SRP RNA binding.</text>
</comment>
<evidence type="ECO:0000256" key="8">
    <source>
        <dbReference type="ARBA" id="ARBA00045462"/>
    </source>
</evidence>
<dbReference type="Pfam" id="PF05486">
    <property type="entry name" value="SRP9-21"/>
    <property type="match status" value="1"/>
</dbReference>
<keyword evidence="6 9" id="KW-0733">Signal recognition particle</keyword>
<evidence type="ECO:0000313" key="12">
    <source>
        <dbReference type="RefSeq" id="XP_065652514.1"/>
    </source>
</evidence>
<dbReference type="Gene3D" id="3.30.720.10">
    <property type="entry name" value="Signal recognition particle alu RNA binding heterodimer, srp9/1"/>
    <property type="match status" value="1"/>
</dbReference>
<dbReference type="SUPFAM" id="SSF54762">
    <property type="entry name" value="Signal recognition particle alu RNA binding heterodimer, SRP9/14"/>
    <property type="match status" value="1"/>
</dbReference>
<dbReference type="InterPro" id="IPR039914">
    <property type="entry name" value="SRP9-like"/>
</dbReference>
<proteinExistence type="inferred from homology"/>
<feature type="domain" description="SRP9" evidence="10">
    <location>
        <begin position="4"/>
        <end position="73"/>
    </location>
</feature>
<evidence type="ECO:0000256" key="6">
    <source>
        <dbReference type="ARBA" id="ARBA00023135"/>
    </source>
</evidence>
<dbReference type="Proteomes" id="UP001652625">
    <property type="component" value="Chromosome 04"/>
</dbReference>
<comment type="similarity">
    <text evidence="2 9">Belongs to the SRP9 family.</text>
</comment>
<accession>A0ABM4BTN3</accession>